<comment type="similarity">
    <text evidence="1 2">Belongs to the glycosyl hydrolase 1 family.</text>
</comment>
<keyword evidence="4" id="KW-1185">Reference proteome</keyword>
<proteinExistence type="inferred from homology"/>
<dbReference type="PANTHER" id="PTHR10353:SF29">
    <property type="entry name" value="BETA-GLUCOSIDASE 11"/>
    <property type="match status" value="1"/>
</dbReference>
<dbReference type="OMA" id="PSIFVEY"/>
<dbReference type="Pfam" id="PF00232">
    <property type="entry name" value="Glyco_hydro_1"/>
    <property type="match status" value="1"/>
</dbReference>
<dbReference type="PANTHER" id="PTHR10353">
    <property type="entry name" value="GLYCOSYL HYDROLASE"/>
    <property type="match status" value="1"/>
</dbReference>
<dbReference type="AlphaFoldDB" id="A0A803KYA7"/>
<evidence type="ECO:0000313" key="4">
    <source>
        <dbReference type="Proteomes" id="UP000596660"/>
    </source>
</evidence>
<sequence length="215" mass="24374">MAGPSVFGTPMLMLEDVQLMVDTGLDAYRFSISWSRLIPNGKGPVNLKAVEYYNNLLNELIFHGIQPHMVLQHMDIPQALEDNYGGWVNQQIVEDFTAYANVCFREFGDRVLYRTTYNEPNMFAEYGYDHGLIPPQICSEPFGSCTKGNSTTEPYLVAHNLLLAHASVVRLYRKTYQGKQHGFIGLNLYAESSVPETNIEEDLLAVQRARDFRIG</sequence>
<dbReference type="Gene3D" id="3.20.20.80">
    <property type="entry name" value="Glycosidases"/>
    <property type="match status" value="1"/>
</dbReference>
<dbReference type="SUPFAM" id="SSF51445">
    <property type="entry name" value="(Trans)glycosidases"/>
    <property type="match status" value="1"/>
</dbReference>
<dbReference type="Proteomes" id="UP000596660">
    <property type="component" value="Unplaced"/>
</dbReference>
<name>A0A803KYA7_CHEQI</name>
<evidence type="ECO:0000256" key="2">
    <source>
        <dbReference type="RuleBase" id="RU003690"/>
    </source>
</evidence>
<dbReference type="InterPro" id="IPR017853">
    <property type="entry name" value="GH"/>
</dbReference>
<dbReference type="GO" id="GO:0008422">
    <property type="term" value="F:beta-glucosidase activity"/>
    <property type="evidence" value="ECO:0007669"/>
    <property type="project" value="TreeGrafter"/>
</dbReference>
<organism evidence="3 4">
    <name type="scientific">Chenopodium quinoa</name>
    <name type="common">Quinoa</name>
    <dbReference type="NCBI Taxonomy" id="63459"/>
    <lineage>
        <taxon>Eukaryota</taxon>
        <taxon>Viridiplantae</taxon>
        <taxon>Streptophyta</taxon>
        <taxon>Embryophyta</taxon>
        <taxon>Tracheophyta</taxon>
        <taxon>Spermatophyta</taxon>
        <taxon>Magnoliopsida</taxon>
        <taxon>eudicotyledons</taxon>
        <taxon>Gunneridae</taxon>
        <taxon>Pentapetalae</taxon>
        <taxon>Caryophyllales</taxon>
        <taxon>Chenopodiaceae</taxon>
        <taxon>Chenopodioideae</taxon>
        <taxon>Atripliceae</taxon>
        <taxon>Chenopodium</taxon>
    </lineage>
</organism>
<evidence type="ECO:0000313" key="3">
    <source>
        <dbReference type="EnsemblPlants" id="AUR62004016-RA:cds"/>
    </source>
</evidence>
<reference evidence="3" key="2">
    <citation type="submission" date="2021-03" db="UniProtKB">
        <authorList>
            <consortium name="EnsemblPlants"/>
        </authorList>
    </citation>
    <scope>IDENTIFICATION</scope>
</reference>
<dbReference type="Gramene" id="AUR62004016-RA">
    <property type="protein sequence ID" value="AUR62004016-RA:cds"/>
    <property type="gene ID" value="AUR62004016"/>
</dbReference>
<dbReference type="EnsemblPlants" id="AUR62004016-RA">
    <property type="protein sequence ID" value="AUR62004016-RA:cds"/>
    <property type="gene ID" value="AUR62004016"/>
</dbReference>
<evidence type="ECO:0000256" key="1">
    <source>
        <dbReference type="ARBA" id="ARBA00010838"/>
    </source>
</evidence>
<reference evidence="3" key="1">
    <citation type="journal article" date="2017" name="Nature">
        <title>The genome of Chenopodium quinoa.</title>
        <authorList>
            <person name="Jarvis D.E."/>
            <person name="Ho Y.S."/>
            <person name="Lightfoot D.J."/>
            <person name="Schmoeckel S.M."/>
            <person name="Li B."/>
            <person name="Borm T.J.A."/>
            <person name="Ohyanagi H."/>
            <person name="Mineta K."/>
            <person name="Michell C.T."/>
            <person name="Saber N."/>
            <person name="Kharbatia N.M."/>
            <person name="Rupper R.R."/>
            <person name="Sharp A.R."/>
            <person name="Dally N."/>
            <person name="Boughton B.A."/>
            <person name="Woo Y.H."/>
            <person name="Gao G."/>
            <person name="Schijlen E.G.W.M."/>
            <person name="Guo X."/>
            <person name="Momin A.A."/>
            <person name="Negrao S."/>
            <person name="Al-Babili S."/>
            <person name="Gehring C."/>
            <person name="Roessner U."/>
            <person name="Jung C."/>
            <person name="Murphy K."/>
            <person name="Arold S.T."/>
            <person name="Gojobori T."/>
            <person name="van der Linden C.G."/>
            <person name="van Loo E.N."/>
            <person name="Jellen E.N."/>
            <person name="Maughan P.J."/>
            <person name="Tester M."/>
        </authorList>
    </citation>
    <scope>NUCLEOTIDE SEQUENCE [LARGE SCALE GENOMIC DNA]</scope>
    <source>
        <strain evidence="3">cv. PI 614886</strain>
    </source>
</reference>
<protein>
    <submittedName>
        <fullName evidence="3">Uncharacterized protein</fullName>
    </submittedName>
</protein>
<dbReference type="GO" id="GO:0005975">
    <property type="term" value="P:carbohydrate metabolic process"/>
    <property type="evidence" value="ECO:0007669"/>
    <property type="project" value="InterPro"/>
</dbReference>
<dbReference type="InterPro" id="IPR001360">
    <property type="entry name" value="Glyco_hydro_1"/>
</dbReference>
<accession>A0A803KYA7</accession>